<dbReference type="AlphaFoldDB" id="A0A4Y2CTN1"/>
<dbReference type="Proteomes" id="UP000499080">
    <property type="component" value="Unassembled WGS sequence"/>
</dbReference>
<feature type="chain" id="PRO_5021487719" evidence="1">
    <location>
        <begin position="18"/>
        <end position="154"/>
    </location>
</feature>
<accession>A0A4Y2CTN1</accession>
<evidence type="ECO:0000313" key="2">
    <source>
        <dbReference type="EMBL" id="GBM06625.1"/>
    </source>
</evidence>
<protein>
    <submittedName>
        <fullName evidence="2">Uncharacterized protein</fullName>
    </submittedName>
</protein>
<organism evidence="2 3">
    <name type="scientific">Araneus ventricosus</name>
    <name type="common">Orbweaver spider</name>
    <name type="synonym">Epeira ventricosa</name>
    <dbReference type="NCBI Taxonomy" id="182803"/>
    <lineage>
        <taxon>Eukaryota</taxon>
        <taxon>Metazoa</taxon>
        <taxon>Ecdysozoa</taxon>
        <taxon>Arthropoda</taxon>
        <taxon>Chelicerata</taxon>
        <taxon>Arachnida</taxon>
        <taxon>Araneae</taxon>
        <taxon>Araneomorphae</taxon>
        <taxon>Entelegynae</taxon>
        <taxon>Araneoidea</taxon>
        <taxon>Araneidae</taxon>
        <taxon>Araneus</taxon>
    </lineage>
</organism>
<dbReference type="EMBL" id="BGPR01087299">
    <property type="protein sequence ID" value="GBM06625.1"/>
    <property type="molecule type" value="Genomic_DNA"/>
</dbReference>
<name>A0A4Y2CTN1_ARAVE</name>
<gene>
    <name evidence="2" type="ORF">AVEN_140079_1</name>
</gene>
<evidence type="ECO:0000313" key="3">
    <source>
        <dbReference type="Proteomes" id="UP000499080"/>
    </source>
</evidence>
<keyword evidence="1" id="KW-0732">Signal</keyword>
<evidence type="ECO:0000256" key="1">
    <source>
        <dbReference type="SAM" id="SignalP"/>
    </source>
</evidence>
<proteinExistence type="predicted"/>
<comment type="caution">
    <text evidence="2">The sequence shown here is derived from an EMBL/GenBank/DDBJ whole genome shotgun (WGS) entry which is preliminary data.</text>
</comment>
<sequence length="154" mass="17588">MKISLWAFTILLRKSCGEISPTSRKMENDTLFTNIQERLNTGNRKNTALAQFSNTSKQQITTNDSNSTNNSAQRLVADQVAMRTKLQRDSSHSEDIPHGILPPSIYRVPDRSWTLTWKSLEKSGSRLLIEISRKLTHFRESSICRQGQGPRIDR</sequence>
<feature type="signal peptide" evidence="1">
    <location>
        <begin position="1"/>
        <end position="17"/>
    </location>
</feature>
<reference evidence="2 3" key="1">
    <citation type="journal article" date="2019" name="Sci. Rep.">
        <title>Orb-weaving spider Araneus ventricosus genome elucidates the spidroin gene catalogue.</title>
        <authorList>
            <person name="Kono N."/>
            <person name="Nakamura H."/>
            <person name="Ohtoshi R."/>
            <person name="Moran D.A.P."/>
            <person name="Shinohara A."/>
            <person name="Yoshida Y."/>
            <person name="Fujiwara M."/>
            <person name="Mori M."/>
            <person name="Tomita M."/>
            <person name="Arakawa K."/>
        </authorList>
    </citation>
    <scope>NUCLEOTIDE SEQUENCE [LARGE SCALE GENOMIC DNA]</scope>
</reference>
<keyword evidence="3" id="KW-1185">Reference proteome</keyword>